<feature type="compositionally biased region" description="Polar residues" evidence="1">
    <location>
        <begin position="158"/>
        <end position="172"/>
    </location>
</feature>
<evidence type="ECO:0000313" key="3">
    <source>
        <dbReference type="Proteomes" id="UP000018721"/>
    </source>
</evidence>
<keyword evidence="3" id="KW-1185">Reference proteome</keyword>
<dbReference type="HOGENOM" id="CLU_1144493_0_0_1"/>
<gene>
    <name evidence="2" type="ORF">F443_22826</name>
</gene>
<dbReference type="AlphaFoldDB" id="V9DT32"/>
<evidence type="ECO:0000313" key="2">
    <source>
        <dbReference type="EMBL" id="ETI30055.1"/>
    </source>
</evidence>
<organism evidence="2 3">
    <name type="scientific">Phytophthora nicotianae P1569</name>
    <dbReference type="NCBI Taxonomy" id="1317065"/>
    <lineage>
        <taxon>Eukaryota</taxon>
        <taxon>Sar</taxon>
        <taxon>Stramenopiles</taxon>
        <taxon>Oomycota</taxon>
        <taxon>Peronosporomycetes</taxon>
        <taxon>Peronosporales</taxon>
        <taxon>Peronosporaceae</taxon>
        <taxon>Phytophthora</taxon>
    </lineage>
</organism>
<feature type="compositionally biased region" description="Basic and acidic residues" evidence="1">
    <location>
        <begin position="177"/>
        <end position="186"/>
    </location>
</feature>
<feature type="compositionally biased region" description="Low complexity" evidence="1">
    <location>
        <begin position="203"/>
        <end position="216"/>
    </location>
</feature>
<protein>
    <submittedName>
        <fullName evidence="2">Uncharacterized protein</fullName>
    </submittedName>
</protein>
<proteinExistence type="predicted"/>
<name>V9DT32_PHYNI</name>
<accession>V9DT32</accession>
<dbReference type="Proteomes" id="UP000018721">
    <property type="component" value="Unassembled WGS sequence"/>
</dbReference>
<reference evidence="2 3" key="1">
    <citation type="submission" date="2013-11" db="EMBL/GenBank/DDBJ databases">
        <title>The Genome Sequence of Phytophthora parasitica P1569.</title>
        <authorList>
            <consortium name="The Broad Institute Genomics Platform"/>
            <person name="Russ C."/>
            <person name="Tyler B."/>
            <person name="Panabieres F."/>
            <person name="Shan W."/>
            <person name="Tripathy S."/>
            <person name="Grunwald N."/>
            <person name="Machado M."/>
            <person name="Johnson C.S."/>
            <person name="Arredondo F."/>
            <person name="Hong C."/>
            <person name="Coffey M."/>
            <person name="Young S.K."/>
            <person name="Zeng Q."/>
            <person name="Gargeya S."/>
            <person name="Fitzgerald M."/>
            <person name="Abouelleil A."/>
            <person name="Alvarado L."/>
            <person name="Chapman S.B."/>
            <person name="Gainer-Dewar J."/>
            <person name="Goldberg J."/>
            <person name="Griggs A."/>
            <person name="Gujja S."/>
            <person name="Hansen M."/>
            <person name="Howarth C."/>
            <person name="Imamovic A."/>
            <person name="Ireland A."/>
            <person name="Larimer J."/>
            <person name="McCowan C."/>
            <person name="Murphy C."/>
            <person name="Pearson M."/>
            <person name="Poon T.W."/>
            <person name="Priest M."/>
            <person name="Roberts A."/>
            <person name="Saif S."/>
            <person name="Shea T."/>
            <person name="Sykes S."/>
            <person name="Wortman J."/>
            <person name="Nusbaum C."/>
            <person name="Birren B."/>
        </authorList>
    </citation>
    <scope>NUCLEOTIDE SEQUENCE [LARGE SCALE GENOMIC DNA]</scope>
    <source>
        <strain evidence="2 3">P1569</strain>
    </source>
</reference>
<feature type="compositionally biased region" description="Polar residues" evidence="1">
    <location>
        <begin position="68"/>
        <end position="85"/>
    </location>
</feature>
<comment type="caution">
    <text evidence="2">The sequence shown here is derived from an EMBL/GenBank/DDBJ whole genome shotgun (WGS) entry which is preliminary data.</text>
</comment>
<dbReference type="EMBL" id="ANIZ01004492">
    <property type="protein sequence ID" value="ETI30055.1"/>
    <property type="molecule type" value="Genomic_DNA"/>
</dbReference>
<evidence type="ECO:0000256" key="1">
    <source>
        <dbReference type="SAM" id="MobiDB-lite"/>
    </source>
</evidence>
<feature type="region of interest" description="Disordered" evidence="1">
    <location>
        <begin position="48"/>
        <end position="243"/>
    </location>
</feature>
<sequence length="243" mass="26397">MLAPKALTMGCNVKTGTKVVDFFHGENALLDFVYADLDFCKRHNIQLVLNEPSPPSPGINTTKRKRSTNQTAPASSSPAQELSSKNKGKAKRAKEASSDAASLAKPNRKKPAGKATKSQNPVKKKKMTKKQLREEEEEQRREKSSFSTIWSPPRSDGPLTSSSCRSQISDDQISADLQEHAERGDLDADEGPCADMEGPNETAASNADSSSSDNADGIMNVDIQNVYESKRNADEDSPVTVTR</sequence>